<dbReference type="RefSeq" id="WP_021686489.1">
    <property type="nucleotide sequence ID" value="NZ_KI260556.1"/>
</dbReference>
<evidence type="ECO:0000313" key="2">
    <source>
        <dbReference type="Proteomes" id="UP000016649"/>
    </source>
</evidence>
<name>A0ABN0P0B7_TRELE</name>
<reference evidence="1 2" key="1">
    <citation type="submission" date="2013-08" db="EMBL/GenBank/DDBJ databases">
        <authorList>
            <person name="Weinstock G."/>
            <person name="Sodergren E."/>
            <person name="Wylie T."/>
            <person name="Fulton L."/>
            <person name="Fulton R."/>
            <person name="Fronick C."/>
            <person name="O'Laughlin M."/>
            <person name="Godfrey J."/>
            <person name="Miner T."/>
            <person name="Herter B."/>
            <person name="Appelbaum E."/>
            <person name="Cordes M."/>
            <person name="Lek S."/>
            <person name="Wollam A."/>
            <person name="Pepin K.H."/>
            <person name="Palsikar V.B."/>
            <person name="Mitreva M."/>
            <person name="Wilson R.K."/>
        </authorList>
    </citation>
    <scope>NUCLEOTIDE SEQUENCE [LARGE SCALE GENOMIC DNA]</scope>
    <source>
        <strain evidence="1 2">ATCC 700332</strain>
    </source>
</reference>
<dbReference type="InterPro" id="IPR045944">
    <property type="entry name" value="DUF6364"/>
</dbReference>
<proteinExistence type="predicted"/>
<gene>
    <name evidence="1" type="ORF">HMPREF9193_00641</name>
</gene>
<dbReference type="EMBL" id="AWVH01000013">
    <property type="protein sequence ID" value="ERJ93920.1"/>
    <property type="molecule type" value="Genomic_DNA"/>
</dbReference>
<dbReference type="Proteomes" id="UP000016649">
    <property type="component" value="Unassembled WGS sequence"/>
</dbReference>
<keyword evidence="2" id="KW-1185">Reference proteome</keyword>
<evidence type="ECO:0000313" key="1">
    <source>
        <dbReference type="EMBL" id="ERJ93920.1"/>
    </source>
</evidence>
<protein>
    <submittedName>
        <fullName evidence="1">Toxin-antitoxin system, antitoxin component, ribbon-helix-helix domain protein</fullName>
    </submittedName>
</protein>
<dbReference type="Pfam" id="PF19891">
    <property type="entry name" value="DUF6364"/>
    <property type="match status" value="1"/>
</dbReference>
<comment type="caution">
    <text evidence="1">The sequence shown here is derived from an EMBL/GenBank/DDBJ whole genome shotgun (WGS) entry which is preliminary data.</text>
</comment>
<organism evidence="1 2">
    <name type="scientific">Treponema lecithinolyticum ATCC 700332</name>
    <dbReference type="NCBI Taxonomy" id="1321815"/>
    <lineage>
        <taxon>Bacteria</taxon>
        <taxon>Pseudomonadati</taxon>
        <taxon>Spirochaetota</taxon>
        <taxon>Spirochaetia</taxon>
        <taxon>Spirochaetales</taxon>
        <taxon>Treponemataceae</taxon>
        <taxon>Treponema</taxon>
    </lineage>
</organism>
<sequence length="79" mass="9068">MDVKLTLKMDQNVINSMKQYAAQNDKSLSNLVEEFFKSMTAVGNKNENISPLVKELSGIISEKDLENISYTDYLEKKYE</sequence>
<accession>A0ABN0P0B7</accession>